<comment type="caution">
    <text evidence="2">The sequence shown here is derived from an EMBL/GenBank/DDBJ whole genome shotgun (WGS) entry which is preliminary data.</text>
</comment>
<name>A0A6A1W298_9ROSI</name>
<dbReference type="EMBL" id="RXIC02000021">
    <property type="protein sequence ID" value="KAB1219225.1"/>
    <property type="molecule type" value="Genomic_DNA"/>
</dbReference>
<evidence type="ECO:0000313" key="2">
    <source>
        <dbReference type="EMBL" id="KAB1219225.1"/>
    </source>
</evidence>
<keyword evidence="1" id="KW-1133">Transmembrane helix</keyword>
<dbReference type="Proteomes" id="UP000516437">
    <property type="component" value="Chromosome 3"/>
</dbReference>
<evidence type="ECO:0000256" key="1">
    <source>
        <dbReference type="SAM" id="Phobius"/>
    </source>
</evidence>
<keyword evidence="3" id="KW-1185">Reference proteome</keyword>
<gene>
    <name evidence="2" type="ORF">CJ030_MR3G001292</name>
</gene>
<reference evidence="2 3" key="1">
    <citation type="journal article" date="2019" name="Plant Biotechnol. J.">
        <title>The red bayberry genome and genetic basis of sex determination.</title>
        <authorList>
            <person name="Jia H.M."/>
            <person name="Jia H.J."/>
            <person name="Cai Q.L."/>
            <person name="Wang Y."/>
            <person name="Zhao H.B."/>
            <person name="Yang W.F."/>
            <person name="Wang G.Y."/>
            <person name="Li Y.H."/>
            <person name="Zhan D.L."/>
            <person name="Shen Y.T."/>
            <person name="Niu Q.F."/>
            <person name="Chang L."/>
            <person name="Qiu J."/>
            <person name="Zhao L."/>
            <person name="Xie H.B."/>
            <person name="Fu W.Y."/>
            <person name="Jin J."/>
            <person name="Li X.W."/>
            <person name="Jiao Y."/>
            <person name="Zhou C.C."/>
            <person name="Tu T."/>
            <person name="Chai C.Y."/>
            <person name="Gao J.L."/>
            <person name="Fan L.J."/>
            <person name="van de Weg E."/>
            <person name="Wang J.Y."/>
            <person name="Gao Z.S."/>
        </authorList>
    </citation>
    <scope>NUCLEOTIDE SEQUENCE [LARGE SCALE GENOMIC DNA]</scope>
    <source>
        <tissue evidence="2">Leaves</tissue>
    </source>
</reference>
<keyword evidence="1" id="KW-0472">Membrane</keyword>
<keyword evidence="1" id="KW-0812">Transmembrane</keyword>
<feature type="transmembrane region" description="Helical" evidence="1">
    <location>
        <begin position="6"/>
        <end position="23"/>
    </location>
</feature>
<proteinExistence type="predicted"/>
<dbReference type="AlphaFoldDB" id="A0A6A1W298"/>
<evidence type="ECO:0000313" key="3">
    <source>
        <dbReference type="Proteomes" id="UP000516437"/>
    </source>
</evidence>
<accession>A0A6A1W298</accession>
<sequence>MEHSIVHDVEIAIALIISSLAAMEKRFEKTKSMQLELKKANDEGREDIMQRINDVEADMVQEMKKMAA</sequence>
<organism evidence="2 3">
    <name type="scientific">Morella rubra</name>
    <name type="common">Chinese bayberry</name>
    <dbReference type="NCBI Taxonomy" id="262757"/>
    <lineage>
        <taxon>Eukaryota</taxon>
        <taxon>Viridiplantae</taxon>
        <taxon>Streptophyta</taxon>
        <taxon>Embryophyta</taxon>
        <taxon>Tracheophyta</taxon>
        <taxon>Spermatophyta</taxon>
        <taxon>Magnoliopsida</taxon>
        <taxon>eudicotyledons</taxon>
        <taxon>Gunneridae</taxon>
        <taxon>Pentapetalae</taxon>
        <taxon>rosids</taxon>
        <taxon>fabids</taxon>
        <taxon>Fagales</taxon>
        <taxon>Myricaceae</taxon>
        <taxon>Morella</taxon>
    </lineage>
</organism>
<protein>
    <submittedName>
        <fullName evidence="2">Uncharacterized protein</fullName>
    </submittedName>
</protein>